<dbReference type="PANTHER" id="PTHR24056:SF254">
    <property type="entry name" value="CYCLIN-DEPENDENT KINASE 2"/>
    <property type="match status" value="1"/>
</dbReference>
<evidence type="ECO:0000259" key="16">
    <source>
        <dbReference type="PROSITE" id="PS50011"/>
    </source>
</evidence>
<dbReference type="PROSITE" id="PS50011">
    <property type="entry name" value="PROTEIN_KINASE_DOM"/>
    <property type="match status" value="1"/>
</dbReference>
<organism evidence="17 18">
    <name type="scientific">Triparma retinervis</name>
    <dbReference type="NCBI Taxonomy" id="2557542"/>
    <lineage>
        <taxon>Eukaryota</taxon>
        <taxon>Sar</taxon>
        <taxon>Stramenopiles</taxon>
        <taxon>Ochrophyta</taxon>
        <taxon>Bolidophyceae</taxon>
        <taxon>Parmales</taxon>
        <taxon>Triparmaceae</taxon>
        <taxon>Triparma</taxon>
    </lineage>
</organism>
<accession>A0A9W7CG51</accession>
<dbReference type="PANTHER" id="PTHR24056">
    <property type="entry name" value="CELL DIVISION PROTEIN KINASE"/>
    <property type="match status" value="1"/>
</dbReference>
<evidence type="ECO:0000256" key="11">
    <source>
        <dbReference type="ARBA" id="ARBA00042858"/>
    </source>
</evidence>
<evidence type="ECO:0000256" key="12">
    <source>
        <dbReference type="ARBA" id="ARBA00047811"/>
    </source>
</evidence>
<dbReference type="SUPFAM" id="SSF56112">
    <property type="entry name" value="Protein kinase-like (PK-like)"/>
    <property type="match status" value="1"/>
</dbReference>
<feature type="binding site" evidence="14">
    <location>
        <position position="53"/>
    </location>
    <ligand>
        <name>ATP</name>
        <dbReference type="ChEBI" id="CHEBI:30616"/>
    </ligand>
</feature>
<evidence type="ECO:0000313" key="17">
    <source>
        <dbReference type="EMBL" id="GMI04006.1"/>
    </source>
</evidence>
<dbReference type="SMART" id="SM00220">
    <property type="entry name" value="S_TKc"/>
    <property type="match status" value="1"/>
</dbReference>
<dbReference type="InterPro" id="IPR011009">
    <property type="entry name" value="Kinase-like_dom_sf"/>
</dbReference>
<evidence type="ECO:0000313" key="18">
    <source>
        <dbReference type="Proteomes" id="UP001165082"/>
    </source>
</evidence>
<sequence length="304" mass="33107">MASTAPQDEPNEIKDDIPDLGKYKRVDIIGEGAYGVVYKGVDTTTGLPVAIKKIRLLESSTSEGVPRAVVREVGLLKELSASPYIVSLLSVIGYRGRLMLVFEFLDYDLKAYMDSRTDPSAGILLPGPDALSLSSQLLQGVAHCHARRVIHRDLKPHNILVSDRGKILLGCVEYGMGVDCWSCGCVIGEILTCRPLFPGQSEIDQVMKIMRVMGTPDEGVWEGVESMPYWQERFPKFVRLDMEKTNGLGGRAKEVVEGLLRMNPRTRLRTAACAPCSTALLNPVAGNTLNAYSTAPMARAAGAP</sequence>
<comment type="catalytic activity">
    <reaction evidence="12">
        <text>L-threonyl-[protein] + ATP = O-phospho-L-threonyl-[protein] + ADP + H(+)</text>
        <dbReference type="Rhea" id="RHEA:46608"/>
        <dbReference type="Rhea" id="RHEA-COMP:11060"/>
        <dbReference type="Rhea" id="RHEA-COMP:11605"/>
        <dbReference type="ChEBI" id="CHEBI:15378"/>
        <dbReference type="ChEBI" id="CHEBI:30013"/>
        <dbReference type="ChEBI" id="CHEBI:30616"/>
        <dbReference type="ChEBI" id="CHEBI:61977"/>
        <dbReference type="ChEBI" id="CHEBI:456216"/>
        <dbReference type="EC" id="2.7.11.22"/>
    </reaction>
</comment>
<evidence type="ECO:0000256" key="1">
    <source>
        <dbReference type="ARBA" id="ARBA00006485"/>
    </source>
</evidence>
<evidence type="ECO:0000256" key="15">
    <source>
        <dbReference type="RuleBase" id="RU000304"/>
    </source>
</evidence>
<protein>
    <recommendedName>
        <fullName evidence="9">Cyclin-dependent kinase 2 homolog</fullName>
        <ecNumber evidence="2">2.7.11.22</ecNumber>
    </recommendedName>
    <alternativeName>
        <fullName evidence="10">Cell division control protein 2 homolog</fullName>
    </alternativeName>
    <alternativeName>
        <fullName evidence="11">cdc2-related kinase 2</fullName>
    </alternativeName>
</protein>
<evidence type="ECO:0000256" key="9">
    <source>
        <dbReference type="ARBA" id="ARBA00039612"/>
    </source>
</evidence>
<evidence type="ECO:0000256" key="13">
    <source>
        <dbReference type="ARBA" id="ARBA00048367"/>
    </source>
</evidence>
<reference evidence="17" key="1">
    <citation type="submission" date="2022-07" db="EMBL/GenBank/DDBJ databases">
        <title>Genome analysis of Parmales, a sister group of diatoms, reveals the evolutionary specialization of diatoms from phago-mixotrophs to photoautotrophs.</title>
        <authorList>
            <person name="Ban H."/>
            <person name="Sato S."/>
            <person name="Yoshikawa S."/>
            <person name="Kazumasa Y."/>
            <person name="Nakamura Y."/>
            <person name="Ichinomiya M."/>
            <person name="Saitoh K."/>
            <person name="Sato N."/>
            <person name="Blanc-Mathieu R."/>
            <person name="Endo H."/>
            <person name="Kuwata A."/>
            <person name="Ogata H."/>
        </authorList>
    </citation>
    <scope>NUCLEOTIDE SEQUENCE</scope>
</reference>
<dbReference type="Gene3D" id="1.10.510.10">
    <property type="entry name" value="Transferase(Phosphotransferase) domain 1"/>
    <property type="match status" value="2"/>
</dbReference>
<comment type="caution">
    <text evidence="17">The sequence shown here is derived from an EMBL/GenBank/DDBJ whole genome shotgun (WGS) entry which is preliminary data.</text>
</comment>
<name>A0A9W7CG51_9STRA</name>
<dbReference type="AlphaFoldDB" id="A0A9W7CG51"/>
<evidence type="ECO:0000256" key="10">
    <source>
        <dbReference type="ARBA" id="ARBA00041902"/>
    </source>
</evidence>
<dbReference type="Pfam" id="PF00069">
    <property type="entry name" value="Pkinase"/>
    <property type="match status" value="2"/>
</dbReference>
<keyword evidence="6" id="KW-0418">Kinase</keyword>
<evidence type="ECO:0000256" key="14">
    <source>
        <dbReference type="PROSITE-ProRule" id="PRU10141"/>
    </source>
</evidence>
<evidence type="ECO:0000256" key="5">
    <source>
        <dbReference type="ARBA" id="ARBA00022741"/>
    </source>
</evidence>
<dbReference type="InterPro" id="IPR000719">
    <property type="entry name" value="Prot_kinase_dom"/>
</dbReference>
<dbReference type="PROSITE" id="PS00108">
    <property type="entry name" value="PROTEIN_KINASE_ST"/>
    <property type="match status" value="1"/>
</dbReference>
<dbReference type="OrthoDB" id="1732493at2759"/>
<dbReference type="GO" id="GO:0004674">
    <property type="term" value="F:protein serine/threonine kinase activity"/>
    <property type="evidence" value="ECO:0007669"/>
    <property type="project" value="UniProtKB-KW"/>
</dbReference>
<dbReference type="GO" id="GO:0005634">
    <property type="term" value="C:nucleus"/>
    <property type="evidence" value="ECO:0007669"/>
    <property type="project" value="TreeGrafter"/>
</dbReference>
<dbReference type="InterPro" id="IPR017441">
    <property type="entry name" value="Protein_kinase_ATP_BS"/>
</dbReference>
<keyword evidence="5 14" id="KW-0547">Nucleotide-binding</keyword>
<keyword evidence="7 14" id="KW-0067">ATP-binding</keyword>
<gene>
    <name evidence="17" type="ORF">TrRE_jg6754</name>
</gene>
<keyword evidence="3 15" id="KW-0723">Serine/threonine-protein kinase</keyword>
<dbReference type="EC" id="2.7.11.22" evidence="2"/>
<dbReference type="Proteomes" id="UP001165082">
    <property type="component" value="Unassembled WGS sequence"/>
</dbReference>
<comment type="catalytic activity">
    <reaction evidence="13">
        <text>L-seryl-[protein] + ATP = O-phospho-L-seryl-[protein] + ADP + H(+)</text>
        <dbReference type="Rhea" id="RHEA:17989"/>
        <dbReference type="Rhea" id="RHEA-COMP:9863"/>
        <dbReference type="Rhea" id="RHEA-COMP:11604"/>
        <dbReference type="ChEBI" id="CHEBI:15378"/>
        <dbReference type="ChEBI" id="CHEBI:29999"/>
        <dbReference type="ChEBI" id="CHEBI:30616"/>
        <dbReference type="ChEBI" id="CHEBI:83421"/>
        <dbReference type="ChEBI" id="CHEBI:456216"/>
        <dbReference type="EC" id="2.7.11.22"/>
    </reaction>
</comment>
<comment type="subunit">
    <text evidence="8">May form a complex composed of at least the catalytic subunit CRK2 and a cyclin.</text>
</comment>
<dbReference type="Gene3D" id="3.30.200.20">
    <property type="entry name" value="Phosphorylase Kinase, domain 1"/>
    <property type="match status" value="1"/>
</dbReference>
<dbReference type="PROSITE" id="PS00107">
    <property type="entry name" value="PROTEIN_KINASE_ATP"/>
    <property type="match status" value="1"/>
</dbReference>
<dbReference type="InterPro" id="IPR008271">
    <property type="entry name" value="Ser/Thr_kinase_AS"/>
</dbReference>
<keyword evidence="4" id="KW-0808">Transferase</keyword>
<evidence type="ECO:0000256" key="7">
    <source>
        <dbReference type="ARBA" id="ARBA00022840"/>
    </source>
</evidence>
<dbReference type="InterPro" id="IPR050108">
    <property type="entry name" value="CDK"/>
</dbReference>
<dbReference type="GO" id="GO:0005524">
    <property type="term" value="F:ATP binding"/>
    <property type="evidence" value="ECO:0007669"/>
    <property type="project" value="UniProtKB-UniRule"/>
</dbReference>
<comment type="similarity">
    <text evidence="1">Belongs to the protein kinase superfamily. CMGC Ser/Thr protein kinase family. CDC2/CDKX subfamily.</text>
</comment>
<evidence type="ECO:0000256" key="8">
    <source>
        <dbReference type="ARBA" id="ARBA00038543"/>
    </source>
</evidence>
<proteinExistence type="inferred from homology"/>
<dbReference type="EMBL" id="BRXZ01000057">
    <property type="protein sequence ID" value="GMI04006.1"/>
    <property type="molecule type" value="Genomic_DNA"/>
</dbReference>
<keyword evidence="18" id="KW-1185">Reference proteome</keyword>
<evidence type="ECO:0000256" key="6">
    <source>
        <dbReference type="ARBA" id="ARBA00022777"/>
    </source>
</evidence>
<evidence type="ECO:0000256" key="4">
    <source>
        <dbReference type="ARBA" id="ARBA00022679"/>
    </source>
</evidence>
<feature type="domain" description="Protein kinase" evidence="16">
    <location>
        <begin position="23"/>
        <end position="281"/>
    </location>
</feature>
<evidence type="ECO:0000256" key="3">
    <source>
        <dbReference type="ARBA" id="ARBA00022527"/>
    </source>
</evidence>
<evidence type="ECO:0000256" key="2">
    <source>
        <dbReference type="ARBA" id="ARBA00012425"/>
    </source>
</evidence>